<organism evidence="2 3">
    <name type="scientific">Pseudomonas typographi</name>
    <dbReference type="NCBI Taxonomy" id="2715964"/>
    <lineage>
        <taxon>Bacteria</taxon>
        <taxon>Pseudomonadati</taxon>
        <taxon>Pseudomonadota</taxon>
        <taxon>Gammaproteobacteria</taxon>
        <taxon>Pseudomonadales</taxon>
        <taxon>Pseudomonadaceae</taxon>
        <taxon>Pseudomonas</taxon>
    </lineage>
</organism>
<dbReference type="InterPro" id="IPR041081">
    <property type="entry name" value="DUF5629"/>
</dbReference>
<dbReference type="Pfam" id="PF18629">
    <property type="entry name" value="DUF5629"/>
    <property type="match status" value="1"/>
</dbReference>
<accession>A0ABR7Z6U5</accession>
<dbReference type="EMBL" id="JAAOCA010000031">
    <property type="protein sequence ID" value="MBD1601213.1"/>
    <property type="molecule type" value="Genomic_DNA"/>
</dbReference>
<feature type="domain" description="DUF5629" evidence="1">
    <location>
        <begin position="31"/>
        <end position="80"/>
    </location>
</feature>
<proteinExistence type="predicted"/>
<keyword evidence="3" id="KW-1185">Reference proteome</keyword>
<gene>
    <name evidence="2" type="ORF">HAQ05_21265</name>
</gene>
<reference evidence="2 3" key="1">
    <citation type="journal article" date="2020" name="Insects">
        <title>Bacteria Belonging to Pseudomonas typographi sp. nov. from the Bark Beetle Ips typographus Have Genomic Potential to Aid in the Host Ecology.</title>
        <authorList>
            <person name="Peral-Aranega E."/>
            <person name="Saati-Santamaria Z."/>
            <person name="Kolarik M."/>
            <person name="Rivas R."/>
            <person name="Garcia-Fraile P."/>
        </authorList>
    </citation>
    <scope>NUCLEOTIDE SEQUENCE [LARGE SCALE GENOMIC DNA]</scope>
    <source>
        <strain evidence="2 3">CA3A</strain>
    </source>
</reference>
<comment type="caution">
    <text evidence="2">The sequence shown here is derived from an EMBL/GenBank/DDBJ whole genome shotgun (WGS) entry which is preliminary data.</text>
</comment>
<dbReference type="Proteomes" id="UP000805841">
    <property type="component" value="Unassembled WGS sequence"/>
</dbReference>
<dbReference type="RefSeq" id="WP_190424248.1">
    <property type="nucleotide sequence ID" value="NZ_JAAOCA010000031.1"/>
</dbReference>
<sequence>MPLLSDALQTADMLLIDDLHAFSFSLDEKGLSIECMDGRELKRWHFVPEAVSQARYDDSAGLWLIDDVDGPHRLACMDAIIAAEEENE</sequence>
<evidence type="ECO:0000313" key="3">
    <source>
        <dbReference type="Proteomes" id="UP000805841"/>
    </source>
</evidence>
<protein>
    <submittedName>
        <fullName evidence="2">DUF5629 family protein</fullName>
    </submittedName>
</protein>
<name>A0ABR7Z6U5_9PSED</name>
<evidence type="ECO:0000259" key="1">
    <source>
        <dbReference type="Pfam" id="PF18629"/>
    </source>
</evidence>
<dbReference type="Gene3D" id="2.30.29.190">
    <property type="match status" value="1"/>
</dbReference>
<evidence type="ECO:0000313" key="2">
    <source>
        <dbReference type="EMBL" id="MBD1601213.1"/>
    </source>
</evidence>